<dbReference type="AlphaFoldDB" id="B1ZSX5"/>
<dbReference type="InterPro" id="IPR036237">
    <property type="entry name" value="Xyl_isomerase-like_sf"/>
</dbReference>
<dbReference type="eggNOG" id="COG0673">
    <property type="taxonomic scope" value="Bacteria"/>
</dbReference>
<feature type="domain" description="Xylose isomerase-like TIM barrel" evidence="1">
    <location>
        <begin position="50"/>
        <end position="270"/>
    </location>
</feature>
<dbReference type="Proteomes" id="UP000007013">
    <property type="component" value="Chromosome"/>
</dbReference>
<dbReference type="EMBL" id="CP001032">
    <property type="protein sequence ID" value="ACB75764.1"/>
    <property type="molecule type" value="Genomic_DNA"/>
</dbReference>
<dbReference type="HOGENOM" id="CLU_425031_0_0_0"/>
<dbReference type="SUPFAM" id="SSF51735">
    <property type="entry name" value="NAD(P)-binding Rossmann-fold domains"/>
    <property type="match status" value="1"/>
</dbReference>
<dbReference type="Pfam" id="PF22725">
    <property type="entry name" value="GFO_IDH_MocA_C3"/>
    <property type="match status" value="1"/>
</dbReference>
<dbReference type="PANTHER" id="PTHR43708">
    <property type="entry name" value="CONSERVED EXPRESSED OXIDOREDUCTASE (EUROFUNG)"/>
    <property type="match status" value="1"/>
</dbReference>
<accession>B1ZSX5</accession>
<dbReference type="GO" id="GO:0000166">
    <property type="term" value="F:nucleotide binding"/>
    <property type="evidence" value="ECO:0007669"/>
    <property type="project" value="InterPro"/>
</dbReference>
<keyword evidence="5" id="KW-1185">Reference proteome</keyword>
<reference evidence="4 5" key="1">
    <citation type="journal article" date="2011" name="J. Bacteriol.">
        <title>Genome sequence of the verrucomicrobium Opitutus terrae PB90-1, an abundant inhabitant of rice paddy soil ecosystems.</title>
        <authorList>
            <person name="van Passel M.W."/>
            <person name="Kant R."/>
            <person name="Palva A."/>
            <person name="Copeland A."/>
            <person name="Lucas S."/>
            <person name="Lapidus A."/>
            <person name="Glavina del Rio T."/>
            <person name="Pitluck S."/>
            <person name="Goltsman E."/>
            <person name="Clum A."/>
            <person name="Sun H."/>
            <person name="Schmutz J."/>
            <person name="Larimer F.W."/>
            <person name="Land M.L."/>
            <person name="Hauser L."/>
            <person name="Kyrpides N."/>
            <person name="Mikhailova N."/>
            <person name="Richardson P.P."/>
            <person name="Janssen P.H."/>
            <person name="de Vos W.M."/>
            <person name="Smidt H."/>
        </authorList>
    </citation>
    <scope>NUCLEOTIDE SEQUENCE [LARGE SCALE GENOMIC DNA]</scope>
    <source>
        <strain evidence="5">DSM 11246 / JCM 15787 / PB90-1</strain>
    </source>
</reference>
<evidence type="ECO:0000259" key="3">
    <source>
        <dbReference type="Pfam" id="PF22725"/>
    </source>
</evidence>
<organism evidence="4 5">
    <name type="scientific">Opitutus terrae (strain DSM 11246 / JCM 15787 / PB90-1)</name>
    <dbReference type="NCBI Taxonomy" id="452637"/>
    <lineage>
        <taxon>Bacteria</taxon>
        <taxon>Pseudomonadati</taxon>
        <taxon>Verrucomicrobiota</taxon>
        <taxon>Opitutia</taxon>
        <taxon>Opitutales</taxon>
        <taxon>Opitutaceae</taxon>
        <taxon>Opitutus</taxon>
    </lineage>
</organism>
<dbReference type="eggNOG" id="COG1082">
    <property type="taxonomic scope" value="Bacteria"/>
</dbReference>
<dbReference type="InterPro" id="IPR055170">
    <property type="entry name" value="GFO_IDH_MocA-like_dom"/>
</dbReference>
<dbReference type="RefSeq" id="WP_012375299.1">
    <property type="nucleotide sequence ID" value="NC_010571.1"/>
</dbReference>
<dbReference type="STRING" id="452637.Oter_2482"/>
<dbReference type="SUPFAM" id="SSF55347">
    <property type="entry name" value="Glyceraldehyde-3-phosphate dehydrogenase-like, C-terminal domain"/>
    <property type="match status" value="1"/>
</dbReference>
<evidence type="ECO:0000259" key="2">
    <source>
        <dbReference type="Pfam" id="PF01408"/>
    </source>
</evidence>
<feature type="domain" description="GFO/IDH/MocA-like oxidoreductase" evidence="3">
    <location>
        <begin position="416"/>
        <end position="545"/>
    </location>
</feature>
<evidence type="ECO:0000313" key="5">
    <source>
        <dbReference type="Proteomes" id="UP000007013"/>
    </source>
</evidence>
<dbReference type="InterPro" id="IPR000683">
    <property type="entry name" value="Gfo/Idh/MocA-like_OxRdtase_N"/>
</dbReference>
<evidence type="ECO:0000259" key="1">
    <source>
        <dbReference type="Pfam" id="PF01261"/>
    </source>
</evidence>
<dbReference type="PANTHER" id="PTHR43708:SF8">
    <property type="entry name" value="OXIDOREDUCTASE"/>
    <property type="match status" value="1"/>
</dbReference>
<protein>
    <submittedName>
        <fullName evidence="4">Oxidoreductase domain protein</fullName>
    </submittedName>
</protein>
<dbReference type="InterPro" id="IPR013022">
    <property type="entry name" value="Xyl_isomerase-like_TIM-brl"/>
</dbReference>
<dbReference type="Gene3D" id="3.40.50.720">
    <property type="entry name" value="NAD(P)-binding Rossmann-like Domain"/>
    <property type="match status" value="1"/>
</dbReference>
<dbReference type="Pfam" id="PF01261">
    <property type="entry name" value="AP_endonuc_2"/>
    <property type="match status" value="1"/>
</dbReference>
<evidence type="ECO:0000313" key="4">
    <source>
        <dbReference type="EMBL" id="ACB75764.1"/>
    </source>
</evidence>
<name>B1ZSX5_OPITP</name>
<dbReference type="Gene3D" id="3.30.360.10">
    <property type="entry name" value="Dihydrodipicolinate Reductase, domain 2"/>
    <property type="match status" value="1"/>
</dbReference>
<dbReference type="Gene3D" id="3.20.20.150">
    <property type="entry name" value="Divalent-metal-dependent TIM barrel enzymes"/>
    <property type="match status" value="1"/>
</dbReference>
<proteinExistence type="predicted"/>
<dbReference type="SUPFAM" id="SSF51658">
    <property type="entry name" value="Xylose isomerase-like"/>
    <property type="match status" value="1"/>
</dbReference>
<dbReference type="OrthoDB" id="240873at2"/>
<feature type="domain" description="Gfo/Idh/MocA-like oxidoreductase N-terminal" evidence="2">
    <location>
        <begin position="289"/>
        <end position="404"/>
    </location>
</feature>
<dbReference type="InterPro" id="IPR051317">
    <property type="entry name" value="Gfo/Idh/MocA_oxidoreduct"/>
</dbReference>
<dbReference type="InterPro" id="IPR036291">
    <property type="entry name" value="NAD(P)-bd_dom_sf"/>
</dbReference>
<dbReference type="KEGG" id="ote:Oter_2482"/>
<gene>
    <name evidence="4" type="ordered locus">Oter_2482</name>
</gene>
<dbReference type="Pfam" id="PF01408">
    <property type="entry name" value="GFO_IDH_MocA"/>
    <property type="match status" value="1"/>
</dbReference>
<sequence length="644" mass="70794">MTPRLSFITANFVARQLGYHMPKGWMQGDDAAQAWFAPLATFPERFEAMLQEVKRLGFTAIDLWGAHLHWRWATQVHLEHARALLAQHQLPVRSYAAWVPGDGTDLRAACRFCQQLEIPIIAGHIEHFAHNRAEAVAILREHGVAYAIENHPEKNAAEVRAKMGEGDEDVVGVALDTGWCLTRGWDPVAALQELGPRVMAVHLKDVKPPRAQKSGFEMTDMGHETCRLGTGLLPLTTFLTALRQRDFRGPIGLEHEPEDFDPSEDLRQGRLFVEHEWAAVEVKESVPPLRVAVVGCGNIANAYGDAMRTHPQIQILGASDLDRARATAWVEKNGGRVYGSLQDVLADPAVEAVVNLTIQNAHVEVVTRSLAAGKHVHTEKPLAPTRAEAKRLVDFAAARGLRLSSAPVTWLGEAQQTAWKLVRDGRIGTPRVAYAAVDWARIESWHPNPVPFYAVGPVFDVGVYPLALLTAWFGPVAKVTAGGGIVLPNRRTKSGESFTLKTEDWIVAVLEFRNGLRARLTANFYVGDPAPNRAGLEIHGDEGSIATEWFAATAPVKLGAAGGSYHRVRPVRPSAGEGPWWCDWGAGVLELWRGLRFNQPHPTGGAHAAHVVDVMESVHRAIREQRAVELTSEFPAPEPLTWAK</sequence>